<name>A0AAV7UIY9_PLEWA</name>
<feature type="compositionally biased region" description="Polar residues" evidence="1">
    <location>
        <begin position="81"/>
        <end position="92"/>
    </location>
</feature>
<protein>
    <submittedName>
        <fullName evidence="2">Uncharacterized protein</fullName>
    </submittedName>
</protein>
<accession>A0AAV7UIY9</accession>
<dbReference type="EMBL" id="JANPWB010000005">
    <property type="protein sequence ID" value="KAJ1187959.1"/>
    <property type="molecule type" value="Genomic_DNA"/>
</dbReference>
<dbReference type="AlphaFoldDB" id="A0AAV7UIY9"/>
<feature type="region of interest" description="Disordered" evidence="1">
    <location>
        <begin position="1"/>
        <end position="93"/>
    </location>
</feature>
<gene>
    <name evidence="2" type="ORF">NDU88_004724</name>
</gene>
<organism evidence="2 3">
    <name type="scientific">Pleurodeles waltl</name>
    <name type="common">Iberian ribbed newt</name>
    <dbReference type="NCBI Taxonomy" id="8319"/>
    <lineage>
        <taxon>Eukaryota</taxon>
        <taxon>Metazoa</taxon>
        <taxon>Chordata</taxon>
        <taxon>Craniata</taxon>
        <taxon>Vertebrata</taxon>
        <taxon>Euteleostomi</taxon>
        <taxon>Amphibia</taxon>
        <taxon>Batrachia</taxon>
        <taxon>Caudata</taxon>
        <taxon>Salamandroidea</taxon>
        <taxon>Salamandridae</taxon>
        <taxon>Pleurodelinae</taxon>
        <taxon>Pleurodeles</taxon>
    </lineage>
</organism>
<sequence>MAKTEGSGDRGAPGAVKRRTKTLTSRSRAGSTDRSDSQRLGEIGPQAPSDVGPVPSRSKCPDRRGQQEPIGSRGRRAPNVISGQTSSGSPNWNRILLHSGANIGLVGVTISHGPGKAKVP</sequence>
<evidence type="ECO:0000313" key="2">
    <source>
        <dbReference type="EMBL" id="KAJ1187959.1"/>
    </source>
</evidence>
<evidence type="ECO:0000256" key="1">
    <source>
        <dbReference type="SAM" id="MobiDB-lite"/>
    </source>
</evidence>
<evidence type="ECO:0000313" key="3">
    <source>
        <dbReference type="Proteomes" id="UP001066276"/>
    </source>
</evidence>
<keyword evidence="3" id="KW-1185">Reference proteome</keyword>
<dbReference type="Proteomes" id="UP001066276">
    <property type="component" value="Chromosome 3_1"/>
</dbReference>
<comment type="caution">
    <text evidence="2">The sequence shown here is derived from an EMBL/GenBank/DDBJ whole genome shotgun (WGS) entry which is preliminary data.</text>
</comment>
<reference evidence="2" key="1">
    <citation type="journal article" date="2022" name="bioRxiv">
        <title>Sequencing and chromosome-scale assembly of the giantPleurodeles waltlgenome.</title>
        <authorList>
            <person name="Brown T."/>
            <person name="Elewa A."/>
            <person name="Iarovenko S."/>
            <person name="Subramanian E."/>
            <person name="Araus A.J."/>
            <person name="Petzold A."/>
            <person name="Susuki M."/>
            <person name="Suzuki K.-i.T."/>
            <person name="Hayashi T."/>
            <person name="Toyoda A."/>
            <person name="Oliveira C."/>
            <person name="Osipova E."/>
            <person name="Leigh N.D."/>
            <person name="Simon A."/>
            <person name="Yun M.H."/>
        </authorList>
    </citation>
    <scope>NUCLEOTIDE SEQUENCE</scope>
    <source>
        <strain evidence="2">20211129_DDA</strain>
        <tissue evidence="2">Liver</tissue>
    </source>
</reference>
<proteinExistence type="predicted"/>